<accession>A0A4U9UFJ5</accession>
<protein>
    <submittedName>
        <fullName evidence="1">Uncharacterized protein</fullName>
    </submittedName>
</protein>
<name>A0A4U9UFJ5_9SPHI</name>
<reference evidence="1 2" key="1">
    <citation type="submission" date="2019-05" db="EMBL/GenBank/DDBJ databases">
        <authorList>
            <consortium name="Pathogen Informatics"/>
        </authorList>
    </citation>
    <scope>NUCLEOTIDE SEQUENCE [LARGE SCALE GENOMIC DNA]</scope>
    <source>
        <strain evidence="1 2">NCTC11429</strain>
    </source>
</reference>
<dbReference type="Proteomes" id="UP000308196">
    <property type="component" value="Chromosome"/>
</dbReference>
<gene>
    <name evidence="1" type="ORF">NCTC11429_00966</name>
</gene>
<evidence type="ECO:0000313" key="1">
    <source>
        <dbReference type="EMBL" id="VTR32145.1"/>
    </source>
</evidence>
<organism evidence="1 2">
    <name type="scientific">Sphingobacterium thalpophilum</name>
    <dbReference type="NCBI Taxonomy" id="259"/>
    <lineage>
        <taxon>Bacteria</taxon>
        <taxon>Pseudomonadati</taxon>
        <taxon>Bacteroidota</taxon>
        <taxon>Sphingobacteriia</taxon>
        <taxon>Sphingobacteriales</taxon>
        <taxon>Sphingobacteriaceae</taxon>
        <taxon>Sphingobacterium</taxon>
    </lineage>
</organism>
<evidence type="ECO:0000313" key="2">
    <source>
        <dbReference type="Proteomes" id="UP000308196"/>
    </source>
</evidence>
<dbReference type="EMBL" id="LR590484">
    <property type="protein sequence ID" value="VTR32145.1"/>
    <property type="molecule type" value="Genomic_DNA"/>
</dbReference>
<dbReference type="KEGG" id="stha:NCTC11429_00966"/>
<sequence length="47" mass="5530">MGGYQWDASNRALRLQILYAYTYGILIKKQMPQILLGHLLFEALFNR</sequence>
<proteinExistence type="predicted"/>
<dbReference type="AlphaFoldDB" id="A0A4U9UFJ5"/>